<comment type="caution">
    <text evidence="2">The sequence shown here is derived from an EMBL/GenBank/DDBJ whole genome shotgun (WGS) entry which is preliminary data.</text>
</comment>
<dbReference type="EMBL" id="MU167213">
    <property type="protein sequence ID" value="KAG0151324.1"/>
    <property type="molecule type" value="Genomic_DNA"/>
</dbReference>
<evidence type="ECO:0000256" key="1">
    <source>
        <dbReference type="SAM" id="MobiDB-lite"/>
    </source>
</evidence>
<feature type="region of interest" description="Disordered" evidence="1">
    <location>
        <begin position="23"/>
        <end position="47"/>
    </location>
</feature>
<evidence type="ECO:0000313" key="3">
    <source>
        <dbReference type="Proteomes" id="UP000886653"/>
    </source>
</evidence>
<feature type="compositionally biased region" description="Acidic residues" evidence="1">
    <location>
        <begin position="77"/>
        <end position="96"/>
    </location>
</feature>
<reference evidence="2" key="1">
    <citation type="submission" date="2013-11" db="EMBL/GenBank/DDBJ databases">
        <title>Genome sequence of the fusiform rust pathogen reveals effectors for host alternation and coevolution with pine.</title>
        <authorList>
            <consortium name="DOE Joint Genome Institute"/>
            <person name="Smith K."/>
            <person name="Pendleton A."/>
            <person name="Kubisiak T."/>
            <person name="Anderson C."/>
            <person name="Salamov A."/>
            <person name="Aerts A."/>
            <person name="Riley R."/>
            <person name="Clum A."/>
            <person name="Lindquist E."/>
            <person name="Ence D."/>
            <person name="Campbell M."/>
            <person name="Kronenberg Z."/>
            <person name="Feau N."/>
            <person name="Dhillon B."/>
            <person name="Hamelin R."/>
            <person name="Burleigh J."/>
            <person name="Smith J."/>
            <person name="Yandell M."/>
            <person name="Nelson C."/>
            <person name="Grigoriev I."/>
            <person name="Davis J."/>
        </authorList>
    </citation>
    <scope>NUCLEOTIDE SEQUENCE</scope>
    <source>
        <strain evidence="2">G11</strain>
    </source>
</reference>
<evidence type="ECO:0000313" key="2">
    <source>
        <dbReference type="EMBL" id="KAG0151324.1"/>
    </source>
</evidence>
<gene>
    <name evidence="2" type="ORF">CROQUDRAFT_36725</name>
</gene>
<sequence>MSGCGFNKKYYNQLSVPYQINSCAGDSEEEDNDGVTYGNRPFDEEDMSNSINLMAPSEGSDSEVKVVDNLYFADGDFGDLYDESEDGDYTPDEEGESSASNEGTQFDIIGDWSMKD</sequence>
<feature type="region of interest" description="Disordered" evidence="1">
    <location>
        <begin position="77"/>
        <end position="116"/>
    </location>
</feature>
<dbReference type="Proteomes" id="UP000886653">
    <property type="component" value="Unassembled WGS sequence"/>
</dbReference>
<keyword evidence="3" id="KW-1185">Reference proteome</keyword>
<protein>
    <submittedName>
        <fullName evidence="2">Uncharacterized protein</fullName>
    </submittedName>
</protein>
<proteinExistence type="predicted"/>
<organism evidence="2 3">
    <name type="scientific">Cronartium quercuum f. sp. fusiforme G11</name>
    <dbReference type="NCBI Taxonomy" id="708437"/>
    <lineage>
        <taxon>Eukaryota</taxon>
        <taxon>Fungi</taxon>
        <taxon>Dikarya</taxon>
        <taxon>Basidiomycota</taxon>
        <taxon>Pucciniomycotina</taxon>
        <taxon>Pucciniomycetes</taxon>
        <taxon>Pucciniales</taxon>
        <taxon>Coleosporiaceae</taxon>
        <taxon>Cronartium</taxon>
    </lineage>
</organism>
<accession>A0A9P6NW80</accession>
<dbReference type="AlphaFoldDB" id="A0A9P6NW80"/>
<name>A0A9P6NW80_9BASI</name>